<keyword evidence="16" id="KW-1185">Reference proteome</keyword>
<comment type="pathway">
    <text evidence="2">Cell wall biogenesis; peptidoglycan biosynthesis.</text>
</comment>
<keyword evidence="8" id="KW-0378">Hydrolase</keyword>
<dbReference type="SMART" id="SM00936">
    <property type="entry name" value="PBP5_C"/>
    <property type="match status" value="1"/>
</dbReference>
<feature type="domain" description="Peptidase S11 D-Ala-D-Ala carboxypeptidase A C-terminal" evidence="14">
    <location>
        <begin position="331"/>
        <end position="445"/>
    </location>
</feature>
<comment type="caution">
    <text evidence="15">The sequence shown here is derived from an EMBL/GenBank/DDBJ whole genome shotgun (WGS) entry which is preliminary data.</text>
</comment>
<dbReference type="Gene3D" id="2.60.410.10">
    <property type="entry name" value="D-Ala-D-Ala carboxypeptidase, C-terminal domain"/>
    <property type="match status" value="1"/>
</dbReference>
<evidence type="ECO:0000313" key="16">
    <source>
        <dbReference type="Proteomes" id="UP000790580"/>
    </source>
</evidence>
<keyword evidence="5 15" id="KW-0121">Carboxypeptidase</keyword>
<evidence type="ECO:0000256" key="10">
    <source>
        <dbReference type="ARBA" id="ARBA00022984"/>
    </source>
</evidence>
<dbReference type="EMBL" id="JAHQCR010000035">
    <property type="protein sequence ID" value="MBU9721502.1"/>
    <property type="molecule type" value="Genomic_DNA"/>
</dbReference>
<comment type="similarity">
    <text evidence="3 13">Belongs to the peptidase S11 family.</text>
</comment>
<evidence type="ECO:0000256" key="12">
    <source>
        <dbReference type="ARBA" id="ARBA00034000"/>
    </source>
</evidence>
<dbReference type="InterPro" id="IPR012338">
    <property type="entry name" value="Beta-lactam/transpept-like"/>
</dbReference>
<keyword evidence="9" id="KW-0133">Cell shape</keyword>
<dbReference type="Proteomes" id="UP000790580">
    <property type="component" value="Unassembled WGS sequence"/>
</dbReference>
<evidence type="ECO:0000256" key="11">
    <source>
        <dbReference type="ARBA" id="ARBA00023316"/>
    </source>
</evidence>
<evidence type="ECO:0000256" key="1">
    <source>
        <dbReference type="ARBA" id="ARBA00003217"/>
    </source>
</evidence>
<dbReference type="PRINTS" id="PR00725">
    <property type="entry name" value="DADACBPTASE1"/>
</dbReference>
<reference evidence="15 16" key="1">
    <citation type="submission" date="2021-06" db="EMBL/GenBank/DDBJ databases">
        <title>Bacillus sp. RD4P76, an endophyte from a halophyte.</title>
        <authorList>
            <person name="Sun J.-Q."/>
        </authorList>
    </citation>
    <scope>NUCLEOTIDE SEQUENCE [LARGE SCALE GENOMIC DNA]</scope>
    <source>
        <strain evidence="15 16">JCM 17098</strain>
    </source>
</reference>
<evidence type="ECO:0000313" key="15">
    <source>
        <dbReference type="EMBL" id="MBU9721502.1"/>
    </source>
</evidence>
<gene>
    <name evidence="15" type="ORF">KS407_08595</name>
</gene>
<dbReference type="GO" id="GO:0004180">
    <property type="term" value="F:carboxypeptidase activity"/>
    <property type="evidence" value="ECO:0007669"/>
    <property type="project" value="UniProtKB-KW"/>
</dbReference>
<protein>
    <recommendedName>
        <fullName evidence="4">serine-type D-Ala-D-Ala carboxypeptidase</fullName>
        <ecNumber evidence="4">3.4.16.4</ecNumber>
    </recommendedName>
</protein>
<dbReference type="Gene3D" id="3.40.710.10">
    <property type="entry name" value="DD-peptidase/beta-lactamase superfamily"/>
    <property type="match status" value="1"/>
</dbReference>
<dbReference type="SUPFAM" id="SSF69189">
    <property type="entry name" value="Penicillin-binding protein associated domain"/>
    <property type="match status" value="1"/>
</dbReference>
<evidence type="ECO:0000259" key="14">
    <source>
        <dbReference type="SMART" id="SM00936"/>
    </source>
</evidence>
<proteinExistence type="inferred from homology"/>
<dbReference type="SUPFAM" id="SSF56601">
    <property type="entry name" value="beta-lactamase/transpeptidase-like"/>
    <property type="match status" value="1"/>
</dbReference>
<evidence type="ECO:0000256" key="4">
    <source>
        <dbReference type="ARBA" id="ARBA00012448"/>
    </source>
</evidence>
<keyword evidence="7" id="KW-0732">Signal</keyword>
<keyword evidence="11" id="KW-0961">Cell wall biogenesis/degradation</keyword>
<evidence type="ECO:0000256" key="8">
    <source>
        <dbReference type="ARBA" id="ARBA00022801"/>
    </source>
</evidence>
<dbReference type="InterPro" id="IPR001967">
    <property type="entry name" value="Peptidase_S11_N"/>
</dbReference>
<dbReference type="EC" id="3.4.16.4" evidence="4"/>
<comment type="catalytic activity">
    <reaction evidence="12">
        <text>Preferential cleavage: (Ac)2-L-Lys-D-Ala-|-D-Ala. Also transpeptidation of peptidyl-alanyl moieties that are N-acyl substituents of D-alanine.</text>
        <dbReference type="EC" id="3.4.16.4"/>
    </reaction>
</comment>
<evidence type="ECO:0000256" key="9">
    <source>
        <dbReference type="ARBA" id="ARBA00022960"/>
    </source>
</evidence>
<dbReference type="Pfam" id="PF07943">
    <property type="entry name" value="PBP5_C"/>
    <property type="match status" value="1"/>
</dbReference>
<accession>A0ABS6JSF5</accession>
<dbReference type="Pfam" id="PF00768">
    <property type="entry name" value="Peptidase_S11"/>
    <property type="match status" value="2"/>
</dbReference>
<dbReference type="PANTHER" id="PTHR21581">
    <property type="entry name" value="D-ALANYL-D-ALANINE CARBOXYPEPTIDASE"/>
    <property type="match status" value="1"/>
</dbReference>
<keyword evidence="6" id="KW-0645">Protease</keyword>
<evidence type="ECO:0000256" key="5">
    <source>
        <dbReference type="ARBA" id="ARBA00022645"/>
    </source>
</evidence>
<comment type="function">
    <text evidence="1">Removes C-terminal D-alanyl residues from sugar-peptide cell wall precursors.</text>
</comment>
<sequence>MIKRIGIISLLFVFTFISTFGFNVGKANANFETKAKAAIMIDADSGLILYEKNIDQPLLPASMVKMMSEYLVLEAVNNGDISWDQHVPVSDYLTGADSLSHDRRLSNVPLRPDETYTVKELYESVAIYSANASTIALAELISGSYGAFVEKMNEKGQELGMGTLLRDSGLDLSESAELGLGDFQFVNSTGLRNTEDHMKGHHPSGTSQSDNNYMTARATATLAYHLINDYPEVLDTAKIPEMLFKEGTEDEIKMENWNWMLPGSLETHLDYEYIDGLKTGGLGAGFNSFTGTAVKDGRRLITVVMELETREERFTETKRLMDYGFSIINDYSTVELFPADMVIDEYETLPVVKGKEREVSISTADSVNAFVHKDEEDSYSYSVELFYDDEELFDEDGNLIAPIEENQVIGKLIIEYTGSDEKSYIEGAGQSIKSVDIVTDTSVEQAGWFSQMMRGIGGFFSGIWNSVADTVRGWF</sequence>
<dbReference type="InterPro" id="IPR015956">
    <property type="entry name" value="Peniciliin-bd_prot_C_sf"/>
</dbReference>
<evidence type="ECO:0000256" key="7">
    <source>
        <dbReference type="ARBA" id="ARBA00022729"/>
    </source>
</evidence>
<name>A0ABS6JSF5_9BACI</name>
<dbReference type="PANTHER" id="PTHR21581:SF11">
    <property type="entry name" value="D-ALANYL-D-ALANINE CARBOXYPEPTIDASE DACA"/>
    <property type="match status" value="1"/>
</dbReference>
<dbReference type="InterPro" id="IPR037167">
    <property type="entry name" value="Peptidase_S11_C_sf"/>
</dbReference>
<evidence type="ECO:0000256" key="2">
    <source>
        <dbReference type="ARBA" id="ARBA00004752"/>
    </source>
</evidence>
<keyword evidence="10" id="KW-0573">Peptidoglycan synthesis</keyword>
<evidence type="ECO:0000256" key="3">
    <source>
        <dbReference type="ARBA" id="ARBA00007164"/>
    </source>
</evidence>
<evidence type="ECO:0000256" key="6">
    <source>
        <dbReference type="ARBA" id="ARBA00022670"/>
    </source>
</evidence>
<dbReference type="RefSeq" id="WP_176371537.1">
    <property type="nucleotide sequence ID" value="NZ_JAHQCR010000035.1"/>
</dbReference>
<dbReference type="InterPro" id="IPR012907">
    <property type="entry name" value="Peptidase_S11_C"/>
</dbReference>
<evidence type="ECO:0000256" key="13">
    <source>
        <dbReference type="RuleBase" id="RU004016"/>
    </source>
</evidence>
<organism evidence="15 16">
    <name type="scientific">Evansella alkalicola</name>
    <dbReference type="NCBI Taxonomy" id="745819"/>
    <lineage>
        <taxon>Bacteria</taxon>
        <taxon>Bacillati</taxon>
        <taxon>Bacillota</taxon>
        <taxon>Bacilli</taxon>
        <taxon>Bacillales</taxon>
        <taxon>Bacillaceae</taxon>
        <taxon>Evansella</taxon>
    </lineage>
</organism>
<dbReference type="InterPro" id="IPR018044">
    <property type="entry name" value="Peptidase_S11"/>
</dbReference>